<evidence type="ECO:0000313" key="6">
    <source>
        <dbReference type="Proteomes" id="UP000230161"/>
    </source>
</evidence>
<dbReference type="GO" id="GO:0003677">
    <property type="term" value="F:DNA binding"/>
    <property type="evidence" value="ECO:0007669"/>
    <property type="project" value="UniProtKB-KW"/>
</dbReference>
<keyword evidence="3" id="KW-0804">Transcription</keyword>
<dbReference type="Pfam" id="PF13280">
    <property type="entry name" value="WYL"/>
    <property type="match status" value="1"/>
</dbReference>
<name>A0A2M9BU59_9MICO</name>
<dbReference type="GO" id="GO:0003700">
    <property type="term" value="F:DNA-binding transcription factor activity"/>
    <property type="evidence" value="ECO:0007669"/>
    <property type="project" value="InterPro"/>
</dbReference>
<proteinExistence type="predicted"/>
<dbReference type="Proteomes" id="UP000230161">
    <property type="component" value="Unassembled WGS sequence"/>
</dbReference>
<dbReference type="RefSeq" id="WP_100345216.1">
    <property type="nucleotide sequence ID" value="NZ_PGFB01000004.1"/>
</dbReference>
<feature type="domain" description="HTH deoR-type" evidence="4">
    <location>
        <begin position="4"/>
        <end position="63"/>
    </location>
</feature>
<dbReference type="PROSITE" id="PS00894">
    <property type="entry name" value="HTH_DEOR_1"/>
    <property type="match status" value="1"/>
</dbReference>
<dbReference type="InterPro" id="IPR051534">
    <property type="entry name" value="CBASS_pafABC_assoc_protein"/>
</dbReference>
<dbReference type="AlphaFoldDB" id="A0A2M9BU59"/>
<dbReference type="InterPro" id="IPR036390">
    <property type="entry name" value="WH_DNA-bd_sf"/>
</dbReference>
<keyword evidence="1" id="KW-0805">Transcription regulation</keyword>
<reference evidence="5 6" key="1">
    <citation type="submission" date="2017-11" db="EMBL/GenBank/DDBJ databases">
        <title>Genomic Encyclopedia of Archaeal and Bacterial Type Strains, Phase II (KMG-II): From Individual Species to Whole Genera.</title>
        <authorList>
            <person name="Goeker M."/>
        </authorList>
    </citation>
    <scope>NUCLEOTIDE SEQUENCE [LARGE SCALE GENOMIC DNA]</scope>
    <source>
        <strain evidence="5 6">DSM 25625</strain>
    </source>
</reference>
<accession>A0A2M9BU59</accession>
<keyword evidence="6" id="KW-1185">Reference proteome</keyword>
<organism evidence="5 6">
    <name type="scientific">Compostimonas suwonensis</name>
    <dbReference type="NCBI Taxonomy" id="1048394"/>
    <lineage>
        <taxon>Bacteria</taxon>
        <taxon>Bacillati</taxon>
        <taxon>Actinomycetota</taxon>
        <taxon>Actinomycetes</taxon>
        <taxon>Micrococcales</taxon>
        <taxon>Microbacteriaceae</taxon>
        <taxon>Compostimonas</taxon>
    </lineage>
</organism>
<dbReference type="PANTHER" id="PTHR34580">
    <property type="match status" value="1"/>
</dbReference>
<evidence type="ECO:0000259" key="4">
    <source>
        <dbReference type="PROSITE" id="PS51000"/>
    </source>
</evidence>
<dbReference type="PROSITE" id="PS52050">
    <property type="entry name" value="WYL"/>
    <property type="match status" value="1"/>
</dbReference>
<dbReference type="PANTHER" id="PTHR34580:SF3">
    <property type="entry name" value="PROTEIN PAFB"/>
    <property type="match status" value="1"/>
</dbReference>
<evidence type="ECO:0000256" key="1">
    <source>
        <dbReference type="ARBA" id="ARBA00023015"/>
    </source>
</evidence>
<protein>
    <submittedName>
        <fullName evidence="5">Putative DNA-binding transcriptional regulator YafY</fullName>
    </submittedName>
</protein>
<dbReference type="InterPro" id="IPR013196">
    <property type="entry name" value="HTH_11"/>
</dbReference>
<dbReference type="InterPro" id="IPR036388">
    <property type="entry name" value="WH-like_DNA-bd_sf"/>
</dbReference>
<evidence type="ECO:0000256" key="2">
    <source>
        <dbReference type="ARBA" id="ARBA00023125"/>
    </source>
</evidence>
<dbReference type="InterPro" id="IPR001034">
    <property type="entry name" value="DeoR_HTH"/>
</dbReference>
<comment type="caution">
    <text evidence="5">The sequence shown here is derived from an EMBL/GenBank/DDBJ whole genome shotgun (WGS) entry which is preliminary data.</text>
</comment>
<dbReference type="EMBL" id="PGFB01000004">
    <property type="protein sequence ID" value="PJJ61479.1"/>
    <property type="molecule type" value="Genomic_DNA"/>
</dbReference>
<evidence type="ECO:0000313" key="5">
    <source>
        <dbReference type="EMBL" id="PJJ61479.1"/>
    </source>
</evidence>
<dbReference type="SUPFAM" id="SSF46785">
    <property type="entry name" value="Winged helix' DNA-binding domain"/>
    <property type="match status" value="1"/>
</dbReference>
<dbReference type="SMART" id="SM00420">
    <property type="entry name" value="HTH_DEOR"/>
    <property type="match status" value="1"/>
</dbReference>
<dbReference type="OrthoDB" id="8555652at2"/>
<gene>
    <name evidence="5" type="ORF">CLV54_2424</name>
</gene>
<dbReference type="Pfam" id="PF08279">
    <property type="entry name" value="HTH_11"/>
    <property type="match status" value="1"/>
</dbReference>
<sequence>MSDTTARTLELLSLLQTHRHWAGPELAERLGVSGRTLRRDIDRLRELGYRVGATRGAIGGYQLEAGSELPPLLLTEDEAVAIAVGLSASAQGGLEGSEHLTLSAIAKLEQVLPAHLRRRVAALQSHTLPMSLWQAGAGQQGELPQVAPELLGQLALVCRDRERVRFRYEGTSYEGTSGARSDRLVEPHALVSAERRWYLVAWDLHRDDWRTFRVDRIDGLFPTRVRFAERELPAADAAEFVAAAISSLKRRHVARVILDVDIDGFLAHFGVWGSGAEPVAAATTMWPIGGYSYEEMASALYWIPEGMSYRVEAEPGFLDYLGRLGRVLVRAASTDRDPEKDN</sequence>
<dbReference type="InterPro" id="IPR026881">
    <property type="entry name" value="WYL_dom"/>
</dbReference>
<dbReference type="InterPro" id="IPR018356">
    <property type="entry name" value="Tscrpt_reg_HTH_DeoR_CS"/>
</dbReference>
<dbReference type="Gene3D" id="1.10.10.10">
    <property type="entry name" value="Winged helix-like DNA-binding domain superfamily/Winged helix DNA-binding domain"/>
    <property type="match status" value="1"/>
</dbReference>
<dbReference type="PROSITE" id="PS51000">
    <property type="entry name" value="HTH_DEOR_2"/>
    <property type="match status" value="1"/>
</dbReference>
<evidence type="ECO:0000256" key="3">
    <source>
        <dbReference type="ARBA" id="ARBA00023163"/>
    </source>
</evidence>
<keyword evidence="2 5" id="KW-0238">DNA-binding</keyword>